<proteinExistence type="predicted"/>
<dbReference type="PANTHER" id="PTHR32182">
    <property type="entry name" value="DNA REPLICATION AND REPAIR PROTEIN RECF"/>
    <property type="match status" value="1"/>
</dbReference>
<feature type="domain" description="Protein CR006 P-loop" evidence="1">
    <location>
        <begin position="214"/>
        <end position="772"/>
    </location>
</feature>
<dbReference type="CDD" id="cd00267">
    <property type="entry name" value="ABC_ATPase"/>
    <property type="match status" value="1"/>
</dbReference>
<dbReference type="InterPro" id="IPR026866">
    <property type="entry name" value="CR006_AAA"/>
</dbReference>
<feature type="domain" description="Protein CR006 P-loop" evidence="1">
    <location>
        <begin position="23"/>
        <end position="146"/>
    </location>
</feature>
<gene>
    <name evidence="2" type="ORF">GHC21_05350</name>
</gene>
<dbReference type="InterPro" id="IPR027417">
    <property type="entry name" value="P-loop_NTPase"/>
</dbReference>
<dbReference type="GeneID" id="91971808"/>
<reference evidence="2 3" key="1">
    <citation type="submission" date="2019-10" db="EMBL/GenBank/DDBJ databases">
        <title>Complete genome sequencing of drug resistant plasmids in Kluyvera intermedia.</title>
        <authorList>
            <person name="Ke C."/>
            <person name="Jian S."/>
        </authorList>
    </citation>
    <scope>NUCLEOTIDE SEQUENCE [LARGE SCALE GENOMIC DNA]</scope>
    <source>
        <strain evidence="2 3">N2-1</strain>
    </source>
</reference>
<sequence>MLYKIVKLNNIKQLNHLSPPDHSFDSLNLIYGNNGAGKSTICKIFSLLNEKDFSLIERLKSIECSEDDSVDLNFLFMENGKPKSIVKKNISELIWKFKVFNQEFIDNNVYAGSKVASSNLKNYHDFCLGDASVDKQKEINDLKSENEINNIPANILRTSIESRFQPRLEFKDILKIKRKKDFDVENELVRLNKNLADLSDVAVIKLRVKPKKVSFDKPSIDLNFFDVSLDSISKEAKDKVDQHIALHLKERDVGWLESGLGLVTEKNNCPFCAQPLSESPIFSMFNTFLGNEYDNAVSKFEGESSKEYLRLASKCNEFEGIRNIITNNEIAINAWLDKLELKQFTFDNSKLVEGFYDVLSKLDRFINQKLKDVFQEVNFKLLQEEFNSLFNEIDFGAYNEYIDATNKLINDYLLTLDQTTISDVQFQIDTVNNYKLKFRKDTLDDLAVYENHEKQRKANESKIKVLREKIIIEQESLISNHKDEINKLLIGFNSNIRIVEINRDNKAGGGNTRFKFKIAFLGKELALENESDSKFLLTEVLSMGDKSALALAFFLSKFKNKIHENDIIIFDDPMSSLDSHRRNKTIVELSDILNKGAQVFVFSHDASFLTDMRKYSGNTSLAKCFELYVNINDLNEYDLNSSKVFKSKIIYKDNFDVYVKHSYELEYKTLHSFVKSPTEDSKVATARLIRPILEAYMRMHLPNHFTEGHWLGEMISLIRNETDPYSPLYDSTSCLSKIEQINEFSKSYHHADGFDTKIKELNTQELHEVAKNTLLFITGI</sequence>
<dbReference type="EMBL" id="CP045845">
    <property type="protein sequence ID" value="QGH29129.1"/>
    <property type="molecule type" value="Genomic_DNA"/>
</dbReference>
<dbReference type="RefSeq" id="WP_153742335.1">
    <property type="nucleotide sequence ID" value="NZ_CP045843.1"/>
</dbReference>
<dbReference type="Pfam" id="PF13166">
    <property type="entry name" value="AAA_13"/>
    <property type="match status" value="2"/>
</dbReference>
<evidence type="ECO:0000259" key="1">
    <source>
        <dbReference type="Pfam" id="PF13166"/>
    </source>
</evidence>
<organism evidence="2 3">
    <name type="scientific">Kluyvera intermedia</name>
    <name type="common">Enterobacter intermedius</name>
    <dbReference type="NCBI Taxonomy" id="61648"/>
    <lineage>
        <taxon>Bacteria</taxon>
        <taxon>Pseudomonadati</taxon>
        <taxon>Pseudomonadota</taxon>
        <taxon>Gammaproteobacteria</taxon>
        <taxon>Enterobacterales</taxon>
        <taxon>Enterobacteriaceae</taxon>
        <taxon>Kluyvera</taxon>
    </lineage>
</organism>
<accession>A0ABX6DKY7</accession>
<protein>
    <submittedName>
        <fullName evidence="2">AAA family ATPase</fullName>
    </submittedName>
</protein>
<name>A0ABX6DKY7_KLUIN</name>
<evidence type="ECO:0000313" key="3">
    <source>
        <dbReference type="Proteomes" id="UP000344450"/>
    </source>
</evidence>
<dbReference type="Gene3D" id="3.40.50.300">
    <property type="entry name" value="P-loop containing nucleotide triphosphate hydrolases"/>
    <property type="match status" value="2"/>
</dbReference>
<dbReference type="Proteomes" id="UP000344450">
    <property type="component" value="Chromosome"/>
</dbReference>
<evidence type="ECO:0000313" key="2">
    <source>
        <dbReference type="EMBL" id="QGH29129.1"/>
    </source>
</evidence>
<keyword evidence="3" id="KW-1185">Reference proteome</keyword>
<dbReference type="SUPFAM" id="SSF52540">
    <property type="entry name" value="P-loop containing nucleoside triphosphate hydrolases"/>
    <property type="match status" value="1"/>
</dbReference>
<dbReference type="PANTHER" id="PTHR32182:SF0">
    <property type="entry name" value="DNA REPLICATION AND REPAIR PROTEIN RECF"/>
    <property type="match status" value="1"/>
</dbReference>